<dbReference type="InterPro" id="IPR002810">
    <property type="entry name" value="NfeD-like_C"/>
</dbReference>
<dbReference type="InterPro" id="IPR012340">
    <property type="entry name" value="NA-bd_OB-fold"/>
</dbReference>
<feature type="transmembrane region" description="Helical" evidence="5">
    <location>
        <begin position="50"/>
        <end position="68"/>
    </location>
</feature>
<feature type="domain" description="NfeD-like C-terminal" evidence="6">
    <location>
        <begin position="82"/>
        <end position="139"/>
    </location>
</feature>
<evidence type="ECO:0000256" key="3">
    <source>
        <dbReference type="ARBA" id="ARBA00022989"/>
    </source>
</evidence>
<dbReference type="Gene3D" id="2.40.50.140">
    <property type="entry name" value="Nucleic acid-binding proteins"/>
    <property type="match status" value="1"/>
</dbReference>
<dbReference type="PANTHER" id="PTHR33507:SF3">
    <property type="entry name" value="INNER MEMBRANE PROTEIN YBBJ"/>
    <property type="match status" value="1"/>
</dbReference>
<accession>A0ABW1T2F9</accession>
<dbReference type="EMBL" id="JBHSTI010000008">
    <property type="protein sequence ID" value="MFC6238467.1"/>
    <property type="molecule type" value="Genomic_DNA"/>
</dbReference>
<keyword evidence="4 5" id="KW-0472">Membrane</keyword>
<gene>
    <name evidence="7" type="ORF">ACFQGU_11310</name>
</gene>
<keyword evidence="2 5" id="KW-0812">Transmembrane</keyword>
<evidence type="ECO:0000256" key="2">
    <source>
        <dbReference type="ARBA" id="ARBA00022692"/>
    </source>
</evidence>
<reference evidence="8" key="1">
    <citation type="journal article" date="2019" name="Int. J. Syst. Evol. Microbiol.">
        <title>The Global Catalogue of Microorganisms (GCM) 10K type strain sequencing project: providing services to taxonomists for standard genome sequencing and annotation.</title>
        <authorList>
            <consortium name="The Broad Institute Genomics Platform"/>
            <consortium name="The Broad Institute Genome Sequencing Center for Infectious Disease"/>
            <person name="Wu L."/>
            <person name="Ma J."/>
        </authorList>
    </citation>
    <scope>NUCLEOTIDE SEQUENCE [LARGE SCALE GENOMIC DNA]</scope>
    <source>
        <strain evidence="8">CGMCC 4.7317</strain>
    </source>
</reference>
<name>A0ABW1T2F9_9ACTN</name>
<evidence type="ECO:0000313" key="7">
    <source>
        <dbReference type="EMBL" id="MFC6238467.1"/>
    </source>
</evidence>
<evidence type="ECO:0000256" key="5">
    <source>
        <dbReference type="SAM" id="Phobius"/>
    </source>
</evidence>
<evidence type="ECO:0000259" key="6">
    <source>
        <dbReference type="Pfam" id="PF01957"/>
    </source>
</evidence>
<proteinExistence type="predicted"/>
<organism evidence="7 8">
    <name type="scientific">Longivirga aurantiaca</name>
    <dbReference type="NCBI Taxonomy" id="1837743"/>
    <lineage>
        <taxon>Bacteria</taxon>
        <taxon>Bacillati</taxon>
        <taxon>Actinomycetota</taxon>
        <taxon>Actinomycetes</taxon>
        <taxon>Sporichthyales</taxon>
        <taxon>Sporichthyaceae</taxon>
        <taxon>Longivirga</taxon>
    </lineage>
</organism>
<dbReference type="PANTHER" id="PTHR33507">
    <property type="entry name" value="INNER MEMBRANE PROTEIN YBBJ"/>
    <property type="match status" value="1"/>
</dbReference>
<dbReference type="Pfam" id="PF01957">
    <property type="entry name" value="NfeD"/>
    <property type="match status" value="1"/>
</dbReference>
<dbReference type="Proteomes" id="UP001596138">
    <property type="component" value="Unassembled WGS sequence"/>
</dbReference>
<dbReference type="SUPFAM" id="SSF141322">
    <property type="entry name" value="NfeD domain-like"/>
    <property type="match status" value="1"/>
</dbReference>
<dbReference type="RefSeq" id="WP_386766709.1">
    <property type="nucleotide sequence ID" value="NZ_JBHSTI010000008.1"/>
</dbReference>
<protein>
    <submittedName>
        <fullName evidence="7">NfeD family protein</fullName>
    </submittedName>
</protein>
<evidence type="ECO:0000256" key="1">
    <source>
        <dbReference type="ARBA" id="ARBA00004141"/>
    </source>
</evidence>
<evidence type="ECO:0000256" key="4">
    <source>
        <dbReference type="ARBA" id="ARBA00023136"/>
    </source>
</evidence>
<sequence length="140" mass="14513">MEPWVWWLIATGLLLVGEMLTTTLVLAMIAGGTAAATVVAAAGGGPALQFGIFAIVALGLLFVVRPIARKHRKQPPSIRTGVDALAGSDAEVVEQVTGRDGRVKIGGETWSARAIDADRVIAAGEMVRVIKIDGATALVD</sequence>
<comment type="caution">
    <text evidence="7">The sequence shown here is derived from an EMBL/GenBank/DDBJ whole genome shotgun (WGS) entry which is preliminary data.</text>
</comment>
<keyword evidence="8" id="KW-1185">Reference proteome</keyword>
<dbReference type="InterPro" id="IPR052165">
    <property type="entry name" value="Membrane_assoc_protease"/>
</dbReference>
<comment type="subcellular location">
    <subcellularLocation>
        <location evidence="1">Membrane</location>
        <topology evidence="1">Multi-pass membrane protein</topology>
    </subcellularLocation>
</comment>
<evidence type="ECO:0000313" key="8">
    <source>
        <dbReference type="Proteomes" id="UP001596138"/>
    </source>
</evidence>
<keyword evidence="3 5" id="KW-1133">Transmembrane helix</keyword>